<dbReference type="Pfam" id="PF13649">
    <property type="entry name" value="Methyltransf_25"/>
    <property type="match status" value="1"/>
</dbReference>
<feature type="domain" description="Methyltransferase" evidence="1">
    <location>
        <begin position="42"/>
        <end position="137"/>
    </location>
</feature>
<organism evidence="2 3">
    <name type="scientific">Subdoligranulum variabile</name>
    <dbReference type="NCBI Taxonomy" id="214851"/>
    <lineage>
        <taxon>Bacteria</taxon>
        <taxon>Bacillati</taxon>
        <taxon>Bacillota</taxon>
        <taxon>Clostridia</taxon>
        <taxon>Eubacteriales</taxon>
        <taxon>Oscillospiraceae</taxon>
        <taxon>Subdoligranulum</taxon>
    </lineage>
</organism>
<dbReference type="InterPro" id="IPR029063">
    <property type="entry name" value="SAM-dependent_MTases_sf"/>
</dbReference>
<keyword evidence="2" id="KW-0808">Transferase</keyword>
<accession>A0A921IKN8</accession>
<evidence type="ECO:0000259" key="1">
    <source>
        <dbReference type="Pfam" id="PF13649"/>
    </source>
</evidence>
<comment type="caution">
    <text evidence="2">The sequence shown here is derived from an EMBL/GenBank/DDBJ whole genome shotgun (WGS) entry which is preliminary data.</text>
</comment>
<dbReference type="Gene3D" id="3.40.50.150">
    <property type="entry name" value="Vaccinia Virus protein VP39"/>
    <property type="match status" value="1"/>
</dbReference>
<dbReference type="SUPFAM" id="SSF53335">
    <property type="entry name" value="S-adenosyl-L-methionine-dependent methyltransferases"/>
    <property type="match status" value="1"/>
</dbReference>
<dbReference type="AlphaFoldDB" id="A0A921IKN8"/>
<name>A0A921IKN8_9FIRM</name>
<dbReference type="CDD" id="cd02440">
    <property type="entry name" value="AdoMet_MTases"/>
    <property type="match status" value="1"/>
</dbReference>
<dbReference type="GO" id="GO:0032259">
    <property type="term" value="P:methylation"/>
    <property type="evidence" value="ECO:0007669"/>
    <property type="project" value="UniProtKB-KW"/>
</dbReference>
<sequence>MAYNEFAYFYDEFNSAADYDALFRYVQGELAAHGVAGGILADLGCGTGDLTLMLTQAGYDVIGIDRSEEMLSVLREKADELGLSGRLLLLRQDLLELDLYGTIRAAVSTFDTFSHIGPLERFEQAIRKAAYFMEKGGVFLFDLNTPYKYEHILAGQTFDIEAEDAICRWTNLYEAEEARVRISIDIDYLDTGEHFQETFYEYSYPLQTVLTLLERYGFRAARLADGEDFGPVRADSPRWIITAVKQYTQEEKE</sequence>
<dbReference type="Gene3D" id="2.20.25.110">
    <property type="entry name" value="S-adenosyl-L-methionine-dependent methyltransferases"/>
    <property type="match status" value="1"/>
</dbReference>
<protein>
    <submittedName>
        <fullName evidence="2">Methyltransferase domain-containing protein</fullName>
    </submittedName>
</protein>
<reference evidence="2" key="1">
    <citation type="journal article" date="2021" name="PeerJ">
        <title>Extensive microbial diversity within the chicken gut microbiome revealed by metagenomics and culture.</title>
        <authorList>
            <person name="Gilroy R."/>
            <person name="Ravi A."/>
            <person name="Getino M."/>
            <person name="Pursley I."/>
            <person name="Horton D.L."/>
            <person name="Alikhan N.F."/>
            <person name="Baker D."/>
            <person name="Gharbi K."/>
            <person name="Hall N."/>
            <person name="Watson M."/>
            <person name="Adriaenssens E.M."/>
            <person name="Foster-Nyarko E."/>
            <person name="Jarju S."/>
            <person name="Secka A."/>
            <person name="Antonio M."/>
            <person name="Oren A."/>
            <person name="Chaudhuri R.R."/>
            <person name="La Ragione R."/>
            <person name="Hildebrand F."/>
            <person name="Pallen M.J."/>
        </authorList>
    </citation>
    <scope>NUCLEOTIDE SEQUENCE</scope>
    <source>
        <strain evidence="2">ChiBcec21-2208</strain>
    </source>
</reference>
<reference evidence="2" key="2">
    <citation type="submission" date="2021-09" db="EMBL/GenBank/DDBJ databases">
        <authorList>
            <person name="Gilroy R."/>
        </authorList>
    </citation>
    <scope>NUCLEOTIDE SEQUENCE</scope>
    <source>
        <strain evidence="2">ChiBcec21-2208</strain>
    </source>
</reference>
<keyword evidence="2" id="KW-0489">Methyltransferase</keyword>
<dbReference type="InterPro" id="IPR041698">
    <property type="entry name" value="Methyltransf_25"/>
</dbReference>
<proteinExistence type="predicted"/>
<evidence type="ECO:0000313" key="3">
    <source>
        <dbReference type="Proteomes" id="UP000782880"/>
    </source>
</evidence>
<dbReference type="GO" id="GO:0008168">
    <property type="term" value="F:methyltransferase activity"/>
    <property type="evidence" value="ECO:0007669"/>
    <property type="project" value="UniProtKB-KW"/>
</dbReference>
<evidence type="ECO:0000313" key="2">
    <source>
        <dbReference type="EMBL" id="HJG28534.1"/>
    </source>
</evidence>
<gene>
    <name evidence="2" type="ORF">K8V20_07835</name>
</gene>
<dbReference type="EMBL" id="DYVE01000203">
    <property type="protein sequence ID" value="HJG28534.1"/>
    <property type="molecule type" value="Genomic_DNA"/>
</dbReference>
<dbReference type="Proteomes" id="UP000782880">
    <property type="component" value="Unassembled WGS sequence"/>
</dbReference>